<evidence type="ECO:0000313" key="1">
    <source>
        <dbReference type="EMBL" id="PRH78245.1"/>
    </source>
</evidence>
<gene>
    <name evidence="1" type="ORF">C6N75_15965</name>
</gene>
<dbReference type="RefSeq" id="WP_105869576.1">
    <property type="nucleotide sequence ID" value="NZ_PVLV01000224.1"/>
</dbReference>
<dbReference type="Proteomes" id="UP000239322">
    <property type="component" value="Unassembled WGS sequence"/>
</dbReference>
<organism evidence="1 2">
    <name type="scientific">Streptomyces solincola</name>
    <dbReference type="NCBI Taxonomy" id="2100817"/>
    <lineage>
        <taxon>Bacteria</taxon>
        <taxon>Bacillati</taxon>
        <taxon>Actinomycetota</taxon>
        <taxon>Actinomycetes</taxon>
        <taxon>Kitasatosporales</taxon>
        <taxon>Streptomycetaceae</taxon>
        <taxon>Streptomyces</taxon>
    </lineage>
</organism>
<accession>A0A2S9PV18</accession>
<reference evidence="1 2" key="1">
    <citation type="submission" date="2018-03" db="EMBL/GenBank/DDBJ databases">
        <title>Novel Streptomyces sp. from soil.</title>
        <authorList>
            <person name="Tan G.Y.A."/>
            <person name="Lee Z.Y."/>
        </authorList>
    </citation>
    <scope>NUCLEOTIDE SEQUENCE [LARGE SCALE GENOMIC DNA]</scope>
    <source>
        <strain evidence="1 2">ST5x</strain>
    </source>
</reference>
<keyword evidence="2" id="KW-1185">Reference proteome</keyword>
<dbReference type="EMBL" id="PVLV01000224">
    <property type="protein sequence ID" value="PRH78245.1"/>
    <property type="molecule type" value="Genomic_DNA"/>
</dbReference>
<evidence type="ECO:0000313" key="2">
    <source>
        <dbReference type="Proteomes" id="UP000239322"/>
    </source>
</evidence>
<sequence length="178" mass="18027">MLSVAAASSITISSAHADTHGDQDYPQSVINMGNGNNIAGRDNTVGSGHTVGIGHTVTSGVGGHAPPAIPTATTVTVRNELSTALTNTGSVILPGVSVTPRNPIPPQGSSSYTITWSQGDTAANRVTLAYQIGGDPTRRVSISTYIEEDGTLETLCTAPSGIQCMVAGPQSGPEITIS</sequence>
<protein>
    <submittedName>
        <fullName evidence="1">Uncharacterized protein</fullName>
    </submittedName>
</protein>
<dbReference type="AlphaFoldDB" id="A0A2S9PV18"/>
<proteinExistence type="predicted"/>
<name>A0A2S9PV18_9ACTN</name>
<comment type="caution">
    <text evidence="1">The sequence shown here is derived from an EMBL/GenBank/DDBJ whole genome shotgun (WGS) entry which is preliminary data.</text>
</comment>